<dbReference type="SUPFAM" id="SSF117281">
    <property type="entry name" value="Kelch motif"/>
    <property type="match status" value="1"/>
</dbReference>
<reference evidence="9" key="1">
    <citation type="submission" date="2015-11" db="EMBL/GenBank/DDBJ databases">
        <title>De novo transcriptome assembly of four potential Pierce s Disease insect vectors from Arizona vineyards.</title>
        <authorList>
            <person name="Tassone E.E."/>
        </authorList>
    </citation>
    <scope>NUCLEOTIDE SEQUENCE</scope>
</reference>
<dbReference type="FunFam" id="1.25.40.420:FF:000001">
    <property type="entry name" value="Kelch-like family member 12"/>
    <property type="match status" value="1"/>
</dbReference>
<dbReference type="GO" id="GO:0003779">
    <property type="term" value="F:actin binding"/>
    <property type="evidence" value="ECO:0007669"/>
    <property type="project" value="UniProtKB-KW"/>
</dbReference>
<dbReference type="PIRSF" id="PIRSF037037">
    <property type="entry name" value="Kelch-like_protein_gigaxonin"/>
    <property type="match status" value="1"/>
</dbReference>
<dbReference type="PROSITE" id="PS50097">
    <property type="entry name" value="BTB"/>
    <property type="match status" value="1"/>
</dbReference>
<evidence type="ECO:0000256" key="2">
    <source>
        <dbReference type="ARBA" id="ARBA00013699"/>
    </source>
</evidence>
<dbReference type="PANTHER" id="PTHR24412">
    <property type="entry name" value="KELCH PROTEIN"/>
    <property type="match status" value="1"/>
</dbReference>
<evidence type="ECO:0000256" key="1">
    <source>
        <dbReference type="ARBA" id="ARBA00004906"/>
    </source>
</evidence>
<evidence type="ECO:0000256" key="4">
    <source>
        <dbReference type="ARBA" id="ARBA00022737"/>
    </source>
</evidence>
<dbReference type="Pfam" id="PF01344">
    <property type="entry name" value="Kelch_1"/>
    <property type="match status" value="2"/>
</dbReference>
<evidence type="ECO:0000313" key="9">
    <source>
        <dbReference type="EMBL" id="JAS87657.1"/>
    </source>
</evidence>
<dbReference type="UniPathway" id="UPA00143"/>
<dbReference type="InterPro" id="IPR017096">
    <property type="entry name" value="BTB-kelch_protein"/>
</dbReference>
<dbReference type="InterPro" id="IPR006652">
    <property type="entry name" value="Kelch_1"/>
</dbReference>
<comment type="function">
    <text evidence="7">Probable substrate-specific adapter of an E3 ubiquitin-protein ligase complex which mediates the ubiquitination and subsequent proteasomal degradation of target proteins. May have a role in synapse differentiation and growth.</text>
</comment>
<dbReference type="Gene3D" id="2.120.10.80">
    <property type="entry name" value="Kelch-type beta propeller"/>
    <property type="match status" value="1"/>
</dbReference>
<dbReference type="AlphaFoldDB" id="A0A1B6IL54"/>
<organism evidence="9">
    <name type="scientific">Homalodisca liturata</name>
    <dbReference type="NCBI Taxonomy" id="320908"/>
    <lineage>
        <taxon>Eukaryota</taxon>
        <taxon>Metazoa</taxon>
        <taxon>Ecdysozoa</taxon>
        <taxon>Arthropoda</taxon>
        <taxon>Hexapoda</taxon>
        <taxon>Insecta</taxon>
        <taxon>Pterygota</taxon>
        <taxon>Neoptera</taxon>
        <taxon>Paraneoptera</taxon>
        <taxon>Hemiptera</taxon>
        <taxon>Auchenorrhyncha</taxon>
        <taxon>Membracoidea</taxon>
        <taxon>Cicadellidae</taxon>
        <taxon>Cicadellinae</taxon>
        <taxon>Proconiini</taxon>
        <taxon>Homalodisca</taxon>
    </lineage>
</organism>
<dbReference type="Gene3D" id="1.25.40.420">
    <property type="match status" value="1"/>
</dbReference>
<dbReference type="PANTHER" id="PTHR24412:SF172">
    <property type="entry name" value="KELCH-LIKE PROTEIN 10"/>
    <property type="match status" value="1"/>
</dbReference>
<proteinExistence type="predicted"/>
<sequence length="548" mass="62253">MSTASWNDLRINQQVCDGVIKTPDGGSFPIHRVILSAFSPYFRAYFTNSLNNGNPEFTEMVISDVSSEIIGLIIEFAYTQSCPVVMTNVHALMIAADKLSCLPVVNFCSDFISRNISSTNCISTWKFAKSYFCRDLEVKSWQYICDHIETVMLSPEFKTLTADELTKLLSADELNVKQEEEVFEAISRWVLVDPPSRQQHVSQLLHCVRFGLVSLEYYCDVIRSFPFNTEESRELLSTIDVLFDTCEDAYYYRYCYFRPRIPNEVIFTFGGWTEGSPTDVIETYDKRSDCWYLSNIKDLRIRAYHAVIELNNLIYVIGGFDGAEYFSTMHCFDPSNYSWAEKACMHDVRCYVSICSLDGEIYAIGGFNGRARLNSAEKYNPSLNQWTMIASLNKIRSDASAATLNGKIFVAGGFSGHEVMRSVEVYSPVTGHWDFVDSMTTPRSGVSLITHGRYIYALGGFDGVTRLNSCERFNSTYNRWDRIADMISPRSNMASVIVDNSIFVIGGYNGSCTIPYTEFYVEEEKTWYESSRMNINRSALSACVCRGL</sequence>
<dbReference type="Gene3D" id="2.130.10.80">
    <property type="entry name" value="Galactose oxidase/kelch, beta-propeller"/>
    <property type="match status" value="1"/>
</dbReference>
<dbReference type="InterPro" id="IPR000210">
    <property type="entry name" value="BTB/POZ_dom"/>
</dbReference>
<dbReference type="Pfam" id="PF24681">
    <property type="entry name" value="Kelch_KLHDC2_KLHL20_DRC7"/>
    <property type="match status" value="1"/>
</dbReference>
<dbReference type="InterPro" id="IPR015915">
    <property type="entry name" value="Kelch-typ_b-propeller"/>
</dbReference>
<dbReference type="InterPro" id="IPR011333">
    <property type="entry name" value="SKP1/BTB/POZ_sf"/>
</dbReference>
<dbReference type="Pfam" id="PF00651">
    <property type="entry name" value="BTB"/>
    <property type="match status" value="1"/>
</dbReference>
<dbReference type="EMBL" id="GECU01020049">
    <property type="protein sequence ID" value="JAS87657.1"/>
    <property type="molecule type" value="Transcribed_RNA"/>
</dbReference>
<dbReference type="InterPro" id="IPR011705">
    <property type="entry name" value="BACK"/>
</dbReference>
<keyword evidence="4" id="KW-0677">Repeat</keyword>
<evidence type="ECO:0000256" key="6">
    <source>
        <dbReference type="ARBA" id="ARBA00023203"/>
    </source>
</evidence>
<accession>A0A1B6IL54</accession>
<keyword evidence="5" id="KW-0833">Ubl conjugation pathway</keyword>
<dbReference type="InterPro" id="IPR037293">
    <property type="entry name" value="Gal_Oxidase_central_sf"/>
</dbReference>
<feature type="non-terminal residue" evidence="9">
    <location>
        <position position="548"/>
    </location>
</feature>
<dbReference type="Pfam" id="PF07707">
    <property type="entry name" value="BACK"/>
    <property type="match status" value="1"/>
</dbReference>
<dbReference type="SMART" id="SM00875">
    <property type="entry name" value="BACK"/>
    <property type="match status" value="1"/>
</dbReference>
<name>A0A1B6IL54_9HEMI</name>
<evidence type="ECO:0000256" key="3">
    <source>
        <dbReference type="ARBA" id="ARBA00022441"/>
    </source>
</evidence>
<dbReference type="Gene3D" id="3.30.710.10">
    <property type="entry name" value="Potassium Channel Kv1.1, Chain A"/>
    <property type="match status" value="1"/>
</dbReference>
<gene>
    <name evidence="9" type="ORF">g.20340</name>
</gene>
<dbReference type="SUPFAM" id="SSF54695">
    <property type="entry name" value="POZ domain"/>
    <property type="match status" value="1"/>
</dbReference>
<feature type="domain" description="BTB" evidence="8">
    <location>
        <begin position="16"/>
        <end position="86"/>
    </location>
</feature>
<dbReference type="PRINTS" id="PR00501">
    <property type="entry name" value="KELCHREPEAT"/>
</dbReference>
<evidence type="ECO:0000256" key="5">
    <source>
        <dbReference type="ARBA" id="ARBA00022786"/>
    </source>
</evidence>
<keyword evidence="3" id="KW-0880">Kelch repeat</keyword>
<evidence type="ECO:0000259" key="8">
    <source>
        <dbReference type="PROSITE" id="PS50097"/>
    </source>
</evidence>
<dbReference type="SMART" id="SM00612">
    <property type="entry name" value="Kelch"/>
    <property type="match status" value="6"/>
</dbReference>
<keyword evidence="6" id="KW-0009">Actin-binding</keyword>
<comment type="pathway">
    <text evidence="1">Protein modification; protein ubiquitination.</text>
</comment>
<dbReference type="GO" id="GO:0016567">
    <property type="term" value="P:protein ubiquitination"/>
    <property type="evidence" value="ECO:0007669"/>
    <property type="project" value="UniProtKB-UniPathway"/>
</dbReference>
<dbReference type="SMART" id="SM00225">
    <property type="entry name" value="BTB"/>
    <property type="match status" value="1"/>
</dbReference>
<evidence type="ECO:0000256" key="7">
    <source>
        <dbReference type="ARBA" id="ARBA00043912"/>
    </source>
</evidence>
<protein>
    <recommendedName>
        <fullName evidence="2">Kelch-like protein diablo</fullName>
    </recommendedName>
</protein>